<evidence type="ECO:0000313" key="1">
    <source>
        <dbReference type="EMBL" id="CAE7653972.1"/>
    </source>
</evidence>
<dbReference type="PANTHER" id="PTHR10211:SF0">
    <property type="entry name" value="DEOXYRIBODIPYRIMIDINE PHOTO-LYASE"/>
    <property type="match status" value="1"/>
</dbReference>
<dbReference type="InterPro" id="IPR036134">
    <property type="entry name" value="Crypto/Photolyase_FAD-like_sf"/>
</dbReference>
<dbReference type="AlphaFoldDB" id="A0A812W155"/>
<keyword evidence="2" id="KW-1185">Reference proteome</keyword>
<reference evidence="1" key="1">
    <citation type="submission" date="2021-02" db="EMBL/GenBank/DDBJ databases">
        <authorList>
            <person name="Dougan E. K."/>
            <person name="Rhodes N."/>
            <person name="Thang M."/>
            <person name="Chan C."/>
        </authorList>
    </citation>
    <scope>NUCLEOTIDE SEQUENCE</scope>
</reference>
<dbReference type="InterPro" id="IPR052219">
    <property type="entry name" value="Photolyase_Class-2"/>
</dbReference>
<dbReference type="PANTHER" id="PTHR10211">
    <property type="entry name" value="DEOXYRIBODIPYRIMIDINE PHOTOLYASE"/>
    <property type="match status" value="1"/>
</dbReference>
<name>A0A812W155_SYMPI</name>
<sequence length="173" mass="18670">EMRSLGGPFWLVDCASVVPSAIVPKSACHRAYAYERATEALHAQLAPKDWTEVHAGGDANAPLDFELPAAVDLRTADVEALLKDMEVDMSVAPVAHTRGGSAEGYARWSSWVDGGGLKTYAKRRNESLDVRGVSRMSAFLNTGMVSPMRIARLAFAGSGAGKGKFLNEFLTWR</sequence>
<protein>
    <submittedName>
        <fullName evidence="1">Phr protein</fullName>
    </submittedName>
</protein>
<dbReference type="GO" id="GO:0003904">
    <property type="term" value="F:deoxyribodipyrimidine photo-lyase activity"/>
    <property type="evidence" value="ECO:0007669"/>
    <property type="project" value="TreeGrafter"/>
</dbReference>
<proteinExistence type="predicted"/>
<dbReference type="GO" id="GO:0000719">
    <property type="term" value="P:photoreactive repair"/>
    <property type="evidence" value="ECO:0007669"/>
    <property type="project" value="TreeGrafter"/>
</dbReference>
<feature type="non-terminal residue" evidence="1">
    <location>
        <position position="173"/>
    </location>
</feature>
<gene>
    <name evidence="1" type="primary">phr</name>
    <name evidence="1" type="ORF">SPIL2461_LOCUS17523</name>
</gene>
<dbReference type="OrthoDB" id="410616at2759"/>
<dbReference type="Gene3D" id="1.25.40.80">
    <property type="match status" value="1"/>
</dbReference>
<feature type="non-terminal residue" evidence="1">
    <location>
        <position position="1"/>
    </location>
</feature>
<dbReference type="SUPFAM" id="SSF48173">
    <property type="entry name" value="Cryptochrome/photolyase FAD-binding domain"/>
    <property type="match status" value="1"/>
</dbReference>
<evidence type="ECO:0000313" key="2">
    <source>
        <dbReference type="Proteomes" id="UP000649617"/>
    </source>
</evidence>
<accession>A0A812W155</accession>
<dbReference type="EMBL" id="CAJNIZ010043216">
    <property type="protein sequence ID" value="CAE7653972.1"/>
    <property type="molecule type" value="Genomic_DNA"/>
</dbReference>
<dbReference type="Proteomes" id="UP000649617">
    <property type="component" value="Unassembled WGS sequence"/>
</dbReference>
<organism evidence="1 2">
    <name type="scientific">Symbiodinium pilosum</name>
    <name type="common">Dinoflagellate</name>
    <dbReference type="NCBI Taxonomy" id="2952"/>
    <lineage>
        <taxon>Eukaryota</taxon>
        <taxon>Sar</taxon>
        <taxon>Alveolata</taxon>
        <taxon>Dinophyceae</taxon>
        <taxon>Suessiales</taxon>
        <taxon>Symbiodiniaceae</taxon>
        <taxon>Symbiodinium</taxon>
    </lineage>
</organism>
<comment type="caution">
    <text evidence="1">The sequence shown here is derived from an EMBL/GenBank/DDBJ whole genome shotgun (WGS) entry which is preliminary data.</text>
</comment>